<keyword evidence="2" id="KW-1185">Reference proteome</keyword>
<name>A0AA36NCE7_9DINO</name>
<comment type="caution">
    <text evidence="1">The sequence shown here is derived from an EMBL/GenBank/DDBJ whole genome shotgun (WGS) entry which is preliminary data.</text>
</comment>
<organism evidence="1 2">
    <name type="scientific">Effrenium voratum</name>
    <dbReference type="NCBI Taxonomy" id="2562239"/>
    <lineage>
        <taxon>Eukaryota</taxon>
        <taxon>Sar</taxon>
        <taxon>Alveolata</taxon>
        <taxon>Dinophyceae</taxon>
        <taxon>Suessiales</taxon>
        <taxon>Symbiodiniaceae</taxon>
        <taxon>Effrenium</taxon>
    </lineage>
</organism>
<proteinExistence type="predicted"/>
<gene>
    <name evidence="1" type="ORF">EVOR1521_LOCUS29011</name>
</gene>
<dbReference type="InterPro" id="IPR036028">
    <property type="entry name" value="SH3-like_dom_sf"/>
</dbReference>
<accession>A0AA36NCE7</accession>
<sequence length="143" mass="15130">MVEDVVAAAADHLSASMGEKIKVLETDQQWAWAESESKSGWILKAALVKKLPPWKLDKVKARAPAPVSHAREQSGERMPALAWLAEAVELEPEPAAAPAPAPAAALAPAPAAQLRGAFRDLRAQLYDGAGGRCQFAGRAMLEG</sequence>
<evidence type="ECO:0008006" key="3">
    <source>
        <dbReference type="Google" id="ProtNLM"/>
    </source>
</evidence>
<dbReference type="Proteomes" id="UP001178507">
    <property type="component" value="Unassembled WGS sequence"/>
</dbReference>
<dbReference type="SUPFAM" id="SSF50044">
    <property type="entry name" value="SH3-domain"/>
    <property type="match status" value="1"/>
</dbReference>
<reference evidence="1" key="1">
    <citation type="submission" date="2023-08" db="EMBL/GenBank/DDBJ databases">
        <authorList>
            <person name="Chen Y."/>
            <person name="Shah S."/>
            <person name="Dougan E. K."/>
            <person name="Thang M."/>
            <person name="Chan C."/>
        </authorList>
    </citation>
    <scope>NUCLEOTIDE SEQUENCE</scope>
</reference>
<evidence type="ECO:0000313" key="1">
    <source>
        <dbReference type="EMBL" id="CAJ1407270.1"/>
    </source>
</evidence>
<dbReference type="EMBL" id="CAUJNA010003664">
    <property type="protein sequence ID" value="CAJ1407270.1"/>
    <property type="molecule type" value="Genomic_DNA"/>
</dbReference>
<protein>
    <recommendedName>
        <fullName evidence="3">SH3 domain-containing protein</fullName>
    </recommendedName>
</protein>
<dbReference type="AlphaFoldDB" id="A0AA36NCE7"/>
<evidence type="ECO:0000313" key="2">
    <source>
        <dbReference type="Proteomes" id="UP001178507"/>
    </source>
</evidence>